<dbReference type="PANTHER" id="PTHR43233:SF1">
    <property type="entry name" value="FAMILY N-ACETYLTRANSFERASE, PUTATIVE (AFU_ORTHOLOGUE AFUA_6G03350)-RELATED"/>
    <property type="match status" value="1"/>
</dbReference>
<feature type="domain" description="N-acetyltransferase" evidence="1">
    <location>
        <begin position="5"/>
        <end position="135"/>
    </location>
</feature>
<name>A0A919XC68_9BACI</name>
<gene>
    <name evidence="2" type="ORF">J43TS3_29310</name>
</gene>
<accession>A0A919XC68</accession>
<keyword evidence="3" id="KW-1185">Reference proteome</keyword>
<dbReference type="CDD" id="cd04301">
    <property type="entry name" value="NAT_SF"/>
    <property type="match status" value="1"/>
</dbReference>
<sequence>MKGKIDYSILPPENFEELWKLYELLGWNSLNLTANDLERMCKQSWYAVYAYDEQQLVGMGRVISDGVITAIICGVCVLPSYQSKGIGKEIVNRIIQHCEQNKVIPQLMCVDSLEPYYKDLGFRKFSIGMTKEINR</sequence>
<evidence type="ECO:0000259" key="1">
    <source>
        <dbReference type="PROSITE" id="PS51186"/>
    </source>
</evidence>
<dbReference type="SUPFAM" id="SSF55729">
    <property type="entry name" value="Acyl-CoA N-acyltransferases (Nat)"/>
    <property type="match status" value="1"/>
</dbReference>
<dbReference type="EMBL" id="BORP01000006">
    <property type="protein sequence ID" value="GIO28320.1"/>
    <property type="molecule type" value="Genomic_DNA"/>
</dbReference>
<comment type="caution">
    <text evidence="2">The sequence shown here is derived from an EMBL/GenBank/DDBJ whole genome shotgun (WGS) entry which is preliminary data.</text>
</comment>
<evidence type="ECO:0000313" key="2">
    <source>
        <dbReference type="EMBL" id="GIO28320.1"/>
    </source>
</evidence>
<dbReference type="Pfam" id="PF13673">
    <property type="entry name" value="Acetyltransf_10"/>
    <property type="match status" value="1"/>
</dbReference>
<dbReference type="PROSITE" id="PS51186">
    <property type="entry name" value="GNAT"/>
    <property type="match status" value="1"/>
</dbReference>
<protein>
    <submittedName>
        <fullName evidence="2">N-acetyltransferase</fullName>
    </submittedName>
</protein>
<dbReference type="PANTHER" id="PTHR43233">
    <property type="entry name" value="FAMILY N-ACETYLTRANSFERASE, PUTATIVE (AFU_ORTHOLOGUE AFUA_6G03350)-RELATED"/>
    <property type="match status" value="1"/>
</dbReference>
<evidence type="ECO:0000313" key="3">
    <source>
        <dbReference type="Proteomes" id="UP000676917"/>
    </source>
</evidence>
<dbReference type="InterPro" id="IPR016181">
    <property type="entry name" value="Acyl_CoA_acyltransferase"/>
</dbReference>
<dbReference type="Gene3D" id="3.40.630.30">
    <property type="match status" value="1"/>
</dbReference>
<reference evidence="2" key="1">
    <citation type="submission" date="2021-03" db="EMBL/GenBank/DDBJ databases">
        <title>Antimicrobial resistance genes in bacteria isolated from Japanese honey, and their potential for conferring macrolide and lincosamide resistance in the American foulbrood pathogen Paenibacillus larvae.</title>
        <authorList>
            <person name="Okamoto M."/>
            <person name="Kumagai M."/>
            <person name="Kanamori H."/>
            <person name="Takamatsu D."/>
        </authorList>
    </citation>
    <scope>NUCLEOTIDE SEQUENCE</scope>
    <source>
        <strain evidence="2">J43TS3</strain>
    </source>
</reference>
<dbReference type="AlphaFoldDB" id="A0A919XC68"/>
<dbReference type="GO" id="GO:0016747">
    <property type="term" value="F:acyltransferase activity, transferring groups other than amino-acyl groups"/>
    <property type="evidence" value="ECO:0007669"/>
    <property type="project" value="InterPro"/>
</dbReference>
<dbReference type="InterPro" id="IPR000182">
    <property type="entry name" value="GNAT_dom"/>
</dbReference>
<organism evidence="2 3">
    <name type="scientific">Ornithinibacillus bavariensis</name>
    <dbReference type="NCBI Taxonomy" id="545502"/>
    <lineage>
        <taxon>Bacteria</taxon>
        <taxon>Bacillati</taxon>
        <taxon>Bacillota</taxon>
        <taxon>Bacilli</taxon>
        <taxon>Bacillales</taxon>
        <taxon>Bacillaceae</taxon>
        <taxon>Ornithinibacillus</taxon>
    </lineage>
</organism>
<dbReference type="InterPro" id="IPR053144">
    <property type="entry name" value="Acetyltransferase_Butenolide"/>
</dbReference>
<proteinExistence type="predicted"/>
<dbReference type="RefSeq" id="WP_212921768.1">
    <property type="nucleotide sequence ID" value="NZ_BORP01000006.1"/>
</dbReference>
<dbReference type="Proteomes" id="UP000676917">
    <property type="component" value="Unassembled WGS sequence"/>
</dbReference>